<organism evidence="1 2">
    <name type="scientific">Canavalia gladiata</name>
    <name type="common">Sword bean</name>
    <name type="synonym">Dolichos gladiatus</name>
    <dbReference type="NCBI Taxonomy" id="3824"/>
    <lineage>
        <taxon>Eukaryota</taxon>
        <taxon>Viridiplantae</taxon>
        <taxon>Streptophyta</taxon>
        <taxon>Embryophyta</taxon>
        <taxon>Tracheophyta</taxon>
        <taxon>Spermatophyta</taxon>
        <taxon>Magnoliopsida</taxon>
        <taxon>eudicotyledons</taxon>
        <taxon>Gunneridae</taxon>
        <taxon>Pentapetalae</taxon>
        <taxon>rosids</taxon>
        <taxon>fabids</taxon>
        <taxon>Fabales</taxon>
        <taxon>Fabaceae</taxon>
        <taxon>Papilionoideae</taxon>
        <taxon>50 kb inversion clade</taxon>
        <taxon>NPAAA clade</taxon>
        <taxon>indigoferoid/millettioid clade</taxon>
        <taxon>Phaseoleae</taxon>
        <taxon>Canavalia</taxon>
    </lineage>
</organism>
<reference evidence="1 2" key="1">
    <citation type="submission" date="2024-01" db="EMBL/GenBank/DDBJ databases">
        <title>The genomes of 5 underutilized Papilionoideae crops provide insights into root nodulation and disease resistanc.</title>
        <authorList>
            <person name="Jiang F."/>
        </authorList>
    </citation>
    <scope>NUCLEOTIDE SEQUENCE [LARGE SCALE GENOMIC DNA]</scope>
    <source>
        <strain evidence="1">LVBAO_FW01</strain>
        <tissue evidence="1">Leaves</tissue>
    </source>
</reference>
<dbReference type="Proteomes" id="UP001367508">
    <property type="component" value="Unassembled WGS sequence"/>
</dbReference>
<accession>A0AAN9R6P1</accession>
<protein>
    <submittedName>
        <fullName evidence="1">Uncharacterized protein</fullName>
    </submittedName>
</protein>
<evidence type="ECO:0000313" key="1">
    <source>
        <dbReference type="EMBL" id="KAK7361146.1"/>
    </source>
</evidence>
<comment type="caution">
    <text evidence="1">The sequence shown here is derived from an EMBL/GenBank/DDBJ whole genome shotgun (WGS) entry which is preliminary data.</text>
</comment>
<keyword evidence="2" id="KW-1185">Reference proteome</keyword>
<dbReference type="EMBL" id="JAYMYQ010000001">
    <property type="protein sequence ID" value="KAK7361146.1"/>
    <property type="molecule type" value="Genomic_DNA"/>
</dbReference>
<gene>
    <name evidence="1" type="ORF">VNO77_03190</name>
</gene>
<proteinExistence type="predicted"/>
<evidence type="ECO:0000313" key="2">
    <source>
        <dbReference type="Proteomes" id="UP001367508"/>
    </source>
</evidence>
<name>A0AAN9R6P1_CANGL</name>
<sequence length="185" mass="20208">MLLYEDLRSTASQARNLGHHSVIGSCSPFCLSDVTSSTHTPRVGFGQGHLAEACSLVQLPCQARRSGCLLVAASQVHTSASPLPLFGHRPSTPEMDYSSYDHNLEALWMSHSHPEVGQPLVRDARLRHAAFSSLEIVLNLGHACQDTPILTCAYWRACHRNWKPPTYSTGTTPHYNSLGAHVPNA</sequence>
<dbReference type="AlphaFoldDB" id="A0AAN9R6P1"/>